<dbReference type="GO" id="GO:0008929">
    <property type="term" value="F:methylglyoxal synthase activity"/>
    <property type="evidence" value="ECO:0007669"/>
    <property type="project" value="InterPro"/>
</dbReference>
<organism evidence="2 3">
    <name type="scientific">Propioniciclava tarda</name>
    <dbReference type="NCBI Taxonomy" id="433330"/>
    <lineage>
        <taxon>Bacteria</taxon>
        <taxon>Bacillati</taxon>
        <taxon>Actinomycetota</taxon>
        <taxon>Actinomycetes</taxon>
        <taxon>Propionibacteriales</taxon>
        <taxon>Propionibacteriaceae</taxon>
        <taxon>Propioniciclava</taxon>
    </lineage>
</organism>
<dbReference type="PANTHER" id="PTHR30492:SF0">
    <property type="entry name" value="METHYLGLYOXAL SYNTHASE"/>
    <property type="match status" value="1"/>
</dbReference>
<dbReference type="SUPFAM" id="SSF111331">
    <property type="entry name" value="NAD kinase/diacylglycerol kinase-like"/>
    <property type="match status" value="1"/>
</dbReference>
<keyword evidence="2" id="KW-0418">Kinase</keyword>
<dbReference type="InterPro" id="IPR001206">
    <property type="entry name" value="Diacylglycerol_kinase_cat_dom"/>
</dbReference>
<keyword evidence="2" id="KW-0808">Transferase</keyword>
<dbReference type="GO" id="GO:0016301">
    <property type="term" value="F:kinase activity"/>
    <property type="evidence" value="ECO:0007669"/>
    <property type="project" value="UniProtKB-KW"/>
</dbReference>
<accession>A0A4Q9KKV0</accession>
<dbReference type="InterPro" id="IPR004363">
    <property type="entry name" value="Methylgl_synth"/>
</dbReference>
<dbReference type="InterPro" id="IPR016064">
    <property type="entry name" value="NAD/diacylglycerol_kinase_sf"/>
</dbReference>
<gene>
    <name evidence="2" type="ORF">ET996_07380</name>
</gene>
<dbReference type="OrthoDB" id="3171056at2"/>
<dbReference type="EMBL" id="SDMR01000007">
    <property type="protein sequence ID" value="TBT95078.1"/>
    <property type="molecule type" value="Genomic_DNA"/>
</dbReference>
<dbReference type="PROSITE" id="PS50146">
    <property type="entry name" value="DAGK"/>
    <property type="match status" value="1"/>
</dbReference>
<reference evidence="2 3" key="1">
    <citation type="submission" date="2019-01" db="EMBL/GenBank/DDBJ databases">
        <title>Lactibacter flavus gen. nov., sp. nov., a novel bacterium of the family Propionibacteriaceae isolated from raw milk and dairy products.</title>
        <authorList>
            <person name="Huptas C."/>
            <person name="Wenning M."/>
            <person name="Breitenwieser F."/>
            <person name="Doll E."/>
            <person name="Von Neubeck M."/>
            <person name="Busse H.-J."/>
            <person name="Scherer S."/>
        </authorList>
    </citation>
    <scope>NUCLEOTIDE SEQUENCE [LARGE SCALE GENOMIC DNA]</scope>
    <source>
        <strain evidence="2 3">DSM 22130</strain>
    </source>
</reference>
<dbReference type="AlphaFoldDB" id="A0A4Q9KKV0"/>
<evidence type="ECO:0000259" key="1">
    <source>
        <dbReference type="PROSITE" id="PS50146"/>
    </source>
</evidence>
<sequence>MNRVAIVVNPTKFDDLDAVKASVAEVTSRLGWDEASWFETTADDPGHGQARAAVDQGATLVCPLGGDGTVRAVASALVKTDTPLGLLPGGTGNLLARNLGLPVDDLASALDVALTGDEKRIDVGMVSFDRGPEDVFLVMTGMGLDAEAMDTDEKLKARVGVLAYVASGLKALLKPGFRASLTAPTGHLRRQNARMIVVGNCGELTGGVALLPDASVDDGHLDAVVLSPNGLFGWAAGAVDVLTRHRRGHARLQHLTGERFEVRTTKPVASEIDGDIVGERTHLAARIEPAALTVRVQRKNAS</sequence>
<dbReference type="InterPro" id="IPR017438">
    <property type="entry name" value="ATP-NAD_kinase_N"/>
</dbReference>
<feature type="domain" description="DAGKc" evidence="1">
    <location>
        <begin position="1"/>
        <end position="130"/>
    </location>
</feature>
<comment type="caution">
    <text evidence="2">The sequence shown here is derived from an EMBL/GenBank/DDBJ whole genome shotgun (WGS) entry which is preliminary data.</text>
</comment>
<dbReference type="GO" id="GO:0005829">
    <property type="term" value="C:cytosol"/>
    <property type="evidence" value="ECO:0007669"/>
    <property type="project" value="TreeGrafter"/>
</dbReference>
<dbReference type="Gene3D" id="2.60.200.40">
    <property type="match status" value="1"/>
</dbReference>
<dbReference type="InterPro" id="IPR045540">
    <property type="entry name" value="YegS/DAGK_C"/>
</dbReference>
<dbReference type="GO" id="GO:0019242">
    <property type="term" value="P:methylglyoxal biosynthetic process"/>
    <property type="evidence" value="ECO:0007669"/>
    <property type="project" value="InterPro"/>
</dbReference>
<keyword evidence="3" id="KW-1185">Reference proteome</keyword>
<evidence type="ECO:0000313" key="3">
    <source>
        <dbReference type="Proteomes" id="UP000291933"/>
    </source>
</evidence>
<dbReference type="RefSeq" id="WP_131171916.1">
    <property type="nucleotide sequence ID" value="NZ_FXTL01000006.1"/>
</dbReference>
<proteinExistence type="predicted"/>
<dbReference type="Pfam" id="PF19279">
    <property type="entry name" value="YegS_C"/>
    <property type="match status" value="1"/>
</dbReference>
<dbReference type="SMART" id="SM00046">
    <property type="entry name" value="DAGKc"/>
    <property type="match status" value="1"/>
</dbReference>
<evidence type="ECO:0000313" key="2">
    <source>
        <dbReference type="EMBL" id="TBT95078.1"/>
    </source>
</evidence>
<protein>
    <submittedName>
        <fullName evidence="2">Diacylglycerol kinase family lipid kinase</fullName>
    </submittedName>
</protein>
<name>A0A4Q9KKV0_PROTD</name>
<dbReference type="PANTHER" id="PTHR30492">
    <property type="entry name" value="METHYLGLYOXAL SYNTHASE"/>
    <property type="match status" value="1"/>
</dbReference>
<dbReference type="Proteomes" id="UP000291933">
    <property type="component" value="Unassembled WGS sequence"/>
</dbReference>
<dbReference type="Gene3D" id="3.40.50.10330">
    <property type="entry name" value="Probable inorganic polyphosphate/atp-NAD kinase, domain 1"/>
    <property type="match status" value="1"/>
</dbReference>
<dbReference type="Pfam" id="PF00781">
    <property type="entry name" value="DAGK_cat"/>
    <property type="match status" value="1"/>
</dbReference>